<feature type="signal peptide" evidence="6">
    <location>
        <begin position="1"/>
        <end position="18"/>
    </location>
</feature>
<dbReference type="PANTHER" id="PTHR14186">
    <property type="entry name" value="INSULIN-LIKE GROWTH FACTOR BINDING PROTEIN-RELATED"/>
    <property type="match status" value="1"/>
</dbReference>
<dbReference type="PROSITE" id="PS51323">
    <property type="entry name" value="IGFBP_N_2"/>
    <property type="match status" value="1"/>
</dbReference>
<comment type="caution">
    <text evidence="10">The sequence shown here is derived from an EMBL/GenBank/DDBJ whole genome shotgun (WGS) entry which is preliminary data.</text>
</comment>
<evidence type="ECO:0000256" key="5">
    <source>
        <dbReference type="ARBA" id="ARBA00023319"/>
    </source>
</evidence>
<dbReference type="Proteomes" id="UP001239994">
    <property type="component" value="Unassembled WGS sequence"/>
</dbReference>
<feature type="chain" id="PRO_5041933745" description="Kazal-type serine peptidase inhibitor domain 3" evidence="6">
    <location>
        <begin position="19"/>
        <end position="320"/>
    </location>
</feature>
<dbReference type="InterPro" id="IPR011390">
    <property type="entry name" value="IGFBP_rP_mac25"/>
</dbReference>
<dbReference type="EMBL" id="JAROKS010000004">
    <property type="protein sequence ID" value="KAK1804128.1"/>
    <property type="molecule type" value="Genomic_DNA"/>
</dbReference>
<comment type="subcellular location">
    <subcellularLocation>
        <location evidence="1">Secreted</location>
    </subcellularLocation>
</comment>
<proteinExistence type="predicted"/>
<feature type="domain" description="Ig-like" evidence="7">
    <location>
        <begin position="164"/>
        <end position="261"/>
    </location>
</feature>
<dbReference type="InterPro" id="IPR009030">
    <property type="entry name" value="Growth_fac_rcpt_cys_sf"/>
</dbReference>
<evidence type="ECO:0000256" key="3">
    <source>
        <dbReference type="ARBA" id="ARBA00022729"/>
    </source>
</evidence>
<dbReference type="SUPFAM" id="SSF48726">
    <property type="entry name" value="Immunoglobulin"/>
    <property type="match status" value="1"/>
</dbReference>
<dbReference type="SMART" id="SM00280">
    <property type="entry name" value="KAZAL"/>
    <property type="match status" value="1"/>
</dbReference>
<evidence type="ECO:0000313" key="11">
    <source>
        <dbReference type="Proteomes" id="UP001239994"/>
    </source>
</evidence>
<dbReference type="GO" id="GO:0009966">
    <property type="term" value="P:regulation of signal transduction"/>
    <property type="evidence" value="ECO:0007669"/>
    <property type="project" value="TreeGrafter"/>
</dbReference>
<evidence type="ECO:0000256" key="4">
    <source>
        <dbReference type="ARBA" id="ARBA00023157"/>
    </source>
</evidence>
<evidence type="ECO:0000259" key="8">
    <source>
        <dbReference type="PROSITE" id="PS51323"/>
    </source>
</evidence>
<dbReference type="InterPro" id="IPR002350">
    <property type="entry name" value="Kazal_dom"/>
</dbReference>
<dbReference type="GO" id="GO:0001558">
    <property type="term" value="P:regulation of cell growth"/>
    <property type="evidence" value="ECO:0007669"/>
    <property type="project" value="InterPro"/>
</dbReference>
<evidence type="ECO:0008006" key="12">
    <source>
        <dbReference type="Google" id="ProtNLM"/>
    </source>
</evidence>
<dbReference type="PANTHER" id="PTHR14186:SF23">
    <property type="entry name" value="KAZAL-TYPE SERINE PEPTIDASE INHIBITOR DOMAIN 2"/>
    <property type="match status" value="1"/>
</dbReference>
<keyword evidence="2" id="KW-0964">Secreted</keyword>
<evidence type="ECO:0000313" key="10">
    <source>
        <dbReference type="EMBL" id="KAK1804128.1"/>
    </source>
</evidence>
<gene>
    <name evidence="10" type="ORF">P4O66_020169</name>
</gene>
<dbReference type="Gene3D" id="4.10.40.20">
    <property type="match status" value="1"/>
</dbReference>
<evidence type="ECO:0000256" key="2">
    <source>
        <dbReference type="ARBA" id="ARBA00022525"/>
    </source>
</evidence>
<evidence type="ECO:0000256" key="1">
    <source>
        <dbReference type="ARBA" id="ARBA00004613"/>
    </source>
</evidence>
<dbReference type="Gene3D" id="3.30.60.30">
    <property type="match status" value="1"/>
</dbReference>
<feature type="domain" description="IGFBP N-terminal" evidence="8">
    <location>
        <begin position="35"/>
        <end position="120"/>
    </location>
</feature>
<reference evidence="10" key="1">
    <citation type="submission" date="2023-03" db="EMBL/GenBank/DDBJ databases">
        <title>Electrophorus voltai genome.</title>
        <authorList>
            <person name="Bian C."/>
        </authorList>
    </citation>
    <scope>NUCLEOTIDE SEQUENCE</scope>
    <source>
        <strain evidence="10">CB-2022</strain>
        <tissue evidence="10">Muscle</tissue>
    </source>
</reference>
<dbReference type="InterPro" id="IPR036058">
    <property type="entry name" value="Kazal_dom_sf"/>
</dbReference>
<keyword evidence="3 6" id="KW-0732">Signal</keyword>
<accession>A0AAD8ZTV1</accession>
<dbReference type="InterPro" id="IPR003599">
    <property type="entry name" value="Ig_sub"/>
</dbReference>
<dbReference type="Pfam" id="PF13927">
    <property type="entry name" value="Ig_3"/>
    <property type="match status" value="1"/>
</dbReference>
<dbReference type="InterPro" id="IPR007110">
    <property type="entry name" value="Ig-like_dom"/>
</dbReference>
<evidence type="ECO:0000259" key="9">
    <source>
        <dbReference type="PROSITE" id="PS51465"/>
    </source>
</evidence>
<protein>
    <recommendedName>
        <fullName evidence="12">Kazal-type serine peptidase inhibitor domain 3</fullName>
    </recommendedName>
</protein>
<dbReference type="InterPro" id="IPR000867">
    <property type="entry name" value="IGFBP-like"/>
</dbReference>
<dbReference type="SUPFAM" id="SSF57184">
    <property type="entry name" value="Growth factor receptor domain"/>
    <property type="match status" value="1"/>
</dbReference>
<keyword evidence="5" id="KW-0393">Immunoglobulin domain</keyword>
<keyword evidence="4" id="KW-1015">Disulfide bond</keyword>
<dbReference type="Pfam" id="PF07648">
    <property type="entry name" value="Kazal_2"/>
    <property type="match status" value="1"/>
</dbReference>
<evidence type="ECO:0000256" key="6">
    <source>
        <dbReference type="SAM" id="SignalP"/>
    </source>
</evidence>
<dbReference type="Gene3D" id="2.60.40.10">
    <property type="entry name" value="Immunoglobulins"/>
    <property type="match status" value="1"/>
</dbReference>
<keyword evidence="11" id="KW-1185">Reference proteome</keyword>
<name>A0AAD8ZTV1_9TELE</name>
<dbReference type="FunFam" id="2.60.40.10:FF:000032">
    <property type="entry name" value="palladin isoform X1"/>
    <property type="match status" value="1"/>
</dbReference>
<dbReference type="PROSITE" id="PS51465">
    <property type="entry name" value="KAZAL_2"/>
    <property type="match status" value="1"/>
</dbReference>
<dbReference type="SMART" id="SM00409">
    <property type="entry name" value="IG"/>
    <property type="match status" value="1"/>
</dbReference>
<evidence type="ECO:0000259" key="7">
    <source>
        <dbReference type="PROSITE" id="PS50835"/>
    </source>
</evidence>
<dbReference type="Pfam" id="PF00219">
    <property type="entry name" value="IGFBP"/>
    <property type="match status" value="1"/>
</dbReference>
<dbReference type="SMART" id="SM00408">
    <property type="entry name" value="IGc2"/>
    <property type="match status" value="1"/>
</dbReference>
<organism evidence="10 11">
    <name type="scientific">Electrophorus voltai</name>
    <dbReference type="NCBI Taxonomy" id="2609070"/>
    <lineage>
        <taxon>Eukaryota</taxon>
        <taxon>Metazoa</taxon>
        <taxon>Chordata</taxon>
        <taxon>Craniata</taxon>
        <taxon>Vertebrata</taxon>
        <taxon>Euteleostomi</taxon>
        <taxon>Actinopterygii</taxon>
        <taxon>Neopterygii</taxon>
        <taxon>Teleostei</taxon>
        <taxon>Ostariophysi</taxon>
        <taxon>Gymnotiformes</taxon>
        <taxon>Gymnotoidei</taxon>
        <taxon>Gymnotidae</taxon>
        <taxon>Electrophorus</taxon>
    </lineage>
</organism>
<dbReference type="PROSITE" id="PS50835">
    <property type="entry name" value="IG_LIKE"/>
    <property type="match status" value="1"/>
</dbReference>
<dbReference type="InterPro" id="IPR003598">
    <property type="entry name" value="Ig_sub2"/>
</dbReference>
<dbReference type="GO" id="GO:0005615">
    <property type="term" value="C:extracellular space"/>
    <property type="evidence" value="ECO:0007669"/>
    <property type="project" value="TreeGrafter"/>
</dbReference>
<dbReference type="InterPro" id="IPR013783">
    <property type="entry name" value="Ig-like_fold"/>
</dbReference>
<feature type="domain" description="Kazal-like" evidence="9">
    <location>
        <begin position="95"/>
        <end position="162"/>
    </location>
</feature>
<dbReference type="AlphaFoldDB" id="A0AAD8ZTV1"/>
<dbReference type="InterPro" id="IPR036179">
    <property type="entry name" value="Ig-like_dom_sf"/>
</dbReference>
<sequence length="320" mass="35779">MEWLTTILVLLLASLSEPLPLEHLRHLDWQRGVRVGERCPVRCQPEQCPDARMLQSCVSGRVRDPCGCCWECGNGEGQLCDPEPESGRTFFGRCAEGLRCRVPRREAAAKDKPKPVCVCSEQETVCGLDGKTYENVCRLQAAQRRMGEWQKAAVAHHGPCRAKPIITYAPRDIITLEGSDVLLSCEVSSYPLASIQWRKDGDSFFLSAEGSNRAVHAHGGPRRFELTAWLQIHRVGPDDAGVYTCTARNAFGEVSASARLRVMHRGIGYNSFFVIFQGLGTTEDFPKEQMKPTAHLSMRLRVRMMKIMRGSQVEICICNI</sequence>
<feature type="non-terminal residue" evidence="10">
    <location>
        <position position="1"/>
    </location>
</feature>
<dbReference type="CDD" id="cd00104">
    <property type="entry name" value="KAZAL_FS"/>
    <property type="match status" value="1"/>
</dbReference>
<dbReference type="GO" id="GO:0005520">
    <property type="term" value="F:insulin-like growth factor binding"/>
    <property type="evidence" value="ECO:0007669"/>
    <property type="project" value="InterPro"/>
</dbReference>
<dbReference type="SUPFAM" id="SSF100895">
    <property type="entry name" value="Kazal-type serine protease inhibitors"/>
    <property type="match status" value="1"/>
</dbReference>